<sequence>MDKNHYTVLGVPPNATRTQIYEAYRGSRAQLQGQLQRLKDAYIVLMDPATRAVHDYTIANSAAQATGSADTTAQQDDSSSKNMTTDKARFNGPGLLSPAPQMNWGGSALGLKGMETGVAFDNSQMDVPPTPVTPVTPLELKWGRAELPSRGGGGR</sequence>
<evidence type="ECO:0008006" key="4">
    <source>
        <dbReference type="Google" id="ProtNLM"/>
    </source>
</evidence>
<evidence type="ECO:0000256" key="1">
    <source>
        <dbReference type="SAM" id="MobiDB-lite"/>
    </source>
</evidence>
<dbReference type="AlphaFoldDB" id="A0A427XNK7"/>
<dbReference type="Gene3D" id="1.10.287.110">
    <property type="entry name" value="DnaJ domain"/>
    <property type="match status" value="1"/>
</dbReference>
<name>A0A427XNK7_9TREE</name>
<comment type="caution">
    <text evidence="2">The sequence shown here is derived from an EMBL/GenBank/DDBJ whole genome shotgun (WGS) entry which is preliminary data.</text>
</comment>
<dbReference type="InterPro" id="IPR001623">
    <property type="entry name" value="DnaJ_domain"/>
</dbReference>
<feature type="compositionally biased region" description="Polar residues" evidence="1">
    <location>
        <begin position="62"/>
        <end position="83"/>
    </location>
</feature>
<dbReference type="Proteomes" id="UP000279236">
    <property type="component" value="Unassembled WGS sequence"/>
</dbReference>
<proteinExistence type="predicted"/>
<dbReference type="CDD" id="cd06257">
    <property type="entry name" value="DnaJ"/>
    <property type="match status" value="1"/>
</dbReference>
<dbReference type="GeneID" id="39593426"/>
<protein>
    <recommendedName>
        <fullName evidence="4">J domain-containing protein</fullName>
    </recommendedName>
</protein>
<organism evidence="2 3">
    <name type="scientific">Apiotrichum porosum</name>
    <dbReference type="NCBI Taxonomy" id="105984"/>
    <lineage>
        <taxon>Eukaryota</taxon>
        <taxon>Fungi</taxon>
        <taxon>Dikarya</taxon>
        <taxon>Basidiomycota</taxon>
        <taxon>Agaricomycotina</taxon>
        <taxon>Tremellomycetes</taxon>
        <taxon>Trichosporonales</taxon>
        <taxon>Trichosporonaceae</taxon>
        <taxon>Apiotrichum</taxon>
    </lineage>
</organism>
<evidence type="ECO:0000313" key="2">
    <source>
        <dbReference type="EMBL" id="RSH80307.1"/>
    </source>
</evidence>
<dbReference type="RefSeq" id="XP_028475254.1">
    <property type="nucleotide sequence ID" value="XM_028624182.1"/>
</dbReference>
<dbReference type="OrthoDB" id="442087at2759"/>
<accession>A0A427XNK7</accession>
<dbReference type="EMBL" id="RSCE01000008">
    <property type="protein sequence ID" value="RSH80307.1"/>
    <property type="molecule type" value="Genomic_DNA"/>
</dbReference>
<keyword evidence="3" id="KW-1185">Reference proteome</keyword>
<dbReference type="SUPFAM" id="SSF46565">
    <property type="entry name" value="Chaperone J-domain"/>
    <property type="match status" value="1"/>
</dbReference>
<feature type="region of interest" description="Disordered" evidence="1">
    <location>
        <begin position="62"/>
        <end position="103"/>
    </location>
</feature>
<reference evidence="2 3" key="1">
    <citation type="submission" date="2018-11" db="EMBL/GenBank/DDBJ databases">
        <title>Genome sequence of Apiotrichum porosum DSM 27194.</title>
        <authorList>
            <person name="Aliyu H."/>
            <person name="Gorte O."/>
            <person name="Ochsenreither K."/>
        </authorList>
    </citation>
    <scope>NUCLEOTIDE SEQUENCE [LARGE SCALE GENOMIC DNA]</scope>
    <source>
        <strain evidence="2 3">DSM 27194</strain>
    </source>
</reference>
<gene>
    <name evidence="2" type="ORF">EHS24_008883</name>
</gene>
<dbReference type="InterPro" id="IPR036869">
    <property type="entry name" value="J_dom_sf"/>
</dbReference>
<evidence type="ECO:0000313" key="3">
    <source>
        <dbReference type="Proteomes" id="UP000279236"/>
    </source>
</evidence>